<feature type="compositionally biased region" description="Basic and acidic residues" evidence="1">
    <location>
        <begin position="50"/>
        <end position="73"/>
    </location>
</feature>
<reference evidence="2 3" key="1">
    <citation type="submission" date="2019-02" db="EMBL/GenBank/DDBJ databases">
        <authorList>
            <consortium name="Pathogen Informatics"/>
        </authorList>
    </citation>
    <scope>NUCLEOTIDE SEQUENCE [LARGE SCALE GENOMIC DNA]</scope>
    <source>
        <strain evidence="2 3">3012STDY6756503</strain>
    </source>
</reference>
<proteinExistence type="predicted"/>
<name>A0ABD7V4G2_9ACTN</name>
<dbReference type="AlphaFoldDB" id="A0ABD7V4G2"/>
<dbReference type="EMBL" id="CAACYD010000007">
    <property type="protein sequence ID" value="VFA89184.1"/>
    <property type="molecule type" value="Genomic_DNA"/>
</dbReference>
<evidence type="ECO:0000256" key="1">
    <source>
        <dbReference type="SAM" id="MobiDB-lite"/>
    </source>
</evidence>
<feature type="compositionally biased region" description="Low complexity" evidence="1">
    <location>
        <begin position="33"/>
        <end position="45"/>
    </location>
</feature>
<accession>A0ABD7V4G2</accession>
<dbReference type="GeneID" id="60750737"/>
<dbReference type="RefSeq" id="WP_131734634.1">
    <property type="nucleotide sequence ID" value="NZ_CAACYD010000007.1"/>
</dbReference>
<comment type="caution">
    <text evidence="2">The sequence shown here is derived from an EMBL/GenBank/DDBJ whole genome shotgun (WGS) entry which is preliminary data.</text>
</comment>
<gene>
    <name evidence="2" type="ORF">NCTC8139_02746</name>
</gene>
<sequence length="73" mass="7435">MIALAAIFVIAFGVGRAWGPDPQPATHESPTHGVVETTTVETGGSAPPPAHDDAHHDAGRHGQGGHDQDGGEH</sequence>
<protein>
    <recommendedName>
        <fullName evidence="4">Secreted protein</fullName>
    </recommendedName>
</protein>
<evidence type="ECO:0000313" key="2">
    <source>
        <dbReference type="EMBL" id="VFA89184.1"/>
    </source>
</evidence>
<feature type="region of interest" description="Disordered" evidence="1">
    <location>
        <begin position="16"/>
        <end position="73"/>
    </location>
</feature>
<organism evidence="2 3">
    <name type="scientific">Gordonia paraffinivorans</name>
    <dbReference type="NCBI Taxonomy" id="175628"/>
    <lineage>
        <taxon>Bacteria</taxon>
        <taxon>Bacillati</taxon>
        <taxon>Actinomycetota</taxon>
        <taxon>Actinomycetes</taxon>
        <taxon>Mycobacteriales</taxon>
        <taxon>Gordoniaceae</taxon>
        <taxon>Gordonia</taxon>
    </lineage>
</organism>
<evidence type="ECO:0008006" key="4">
    <source>
        <dbReference type="Google" id="ProtNLM"/>
    </source>
</evidence>
<dbReference type="Proteomes" id="UP000360750">
    <property type="component" value="Unassembled WGS sequence"/>
</dbReference>
<evidence type="ECO:0000313" key="3">
    <source>
        <dbReference type="Proteomes" id="UP000360750"/>
    </source>
</evidence>